<organism evidence="2">
    <name type="scientific">Myoviridae sp. ctvxP16</name>
    <dbReference type="NCBI Taxonomy" id="2825205"/>
    <lineage>
        <taxon>Viruses</taxon>
        <taxon>Duplodnaviria</taxon>
        <taxon>Heunggongvirae</taxon>
        <taxon>Uroviricota</taxon>
        <taxon>Caudoviricetes</taxon>
    </lineage>
</organism>
<name>A0A8S5UU03_9CAUD</name>
<reference evidence="2" key="1">
    <citation type="journal article" date="2021" name="Proc. Natl. Acad. Sci. U.S.A.">
        <title>A Catalog of Tens of Thousands of Viruses from Human Metagenomes Reveals Hidden Associations with Chronic Diseases.</title>
        <authorList>
            <person name="Tisza M.J."/>
            <person name="Buck C.B."/>
        </authorList>
    </citation>
    <scope>NUCLEOTIDE SEQUENCE</scope>
    <source>
        <strain evidence="2">CtvxP16</strain>
    </source>
</reference>
<dbReference type="Pfam" id="PF16774">
    <property type="entry name" value="Dit_N"/>
    <property type="match status" value="1"/>
</dbReference>
<evidence type="ECO:0000313" key="2">
    <source>
        <dbReference type="EMBL" id="DAF97941.1"/>
    </source>
</evidence>
<feature type="domain" description="Distal tail protein N-terminal" evidence="1">
    <location>
        <begin position="5"/>
        <end position="138"/>
    </location>
</feature>
<proteinExistence type="predicted"/>
<dbReference type="EMBL" id="BK016138">
    <property type="protein sequence ID" value="DAF97941.1"/>
    <property type="molecule type" value="Genomic_DNA"/>
</dbReference>
<dbReference type="InterPro" id="IPR031899">
    <property type="entry name" value="Dit_N"/>
</dbReference>
<accession>A0A8S5UU03</accession>
<sequence>MQPSIWLKNSNGDIWNLRPRKINDSQWESFLNNIAGLGLKTKKTYARINNDFIETKDEPQQVDITGTMLFATPAQMRNFSLFVGDYSNTLRLFYDPEGKIDPRSQIDRPWYKNVNITLMESAEQTTLGLFECKMNFTPLCAMWRRDVQVASTITTPIGTPHVIPFVYPYFYQSERKLYLNILNEGEKIGCRIEIKNNNQTALQKLEWVCTSGKHRQYAKWLEGIGLASGRTLVVDSTPSAQESTIKHDGISDDVQDYQEANPQYINFIELYPGNNQIVFNLGQIEGIDITVSYIEEERLL</sequence>
<protein>
    <submittedName>
        <fullName evidence="2">Baseplate protein</fullName>
    </submittedName>
</protein>
<evidence type="ECO:0000259" key="1">
    <source>
        <dbReference type="Pfam" id="PF16774"/>
    </source>
</evidence>